<dbReference type="InterPro" id="IPR013974">
    <property type="entry name" value="SAF"/>
</dbReference>
<accession>A0A011QJH8</accession>
<gene>
    <name evidence="6" type="primary">flgA</name>
    <name evidence="6" type="ORF">AW11_01373</name>
</gene>
<dbReference type="InterPro" id="IPR017585">
    <property type="entry name" value="SAF_FlgA"/>
</dbReference>
<name>A0A011QJH8_ACCRE</name>
<evidence type="ECO:0000313" key="7">
    <source>
        <dbReference type="Proteomes" id="UP000022141"/>
    </source>
</evidence>
<dbReference type="InterPro" id="IPR039246">
    <property type="entry name" value="Flagellar_FlgA"/>
</dbReference>
<keyword evidence="7" id="KW-1185">Reference proteome</keyword>
<evidence type="ECO:0000256" key="3">
    <source>
        <dbReference type="ARBA" id="ARBA00022764"/>
    </source>
</evidence>
<dbReference type="CDD" id="cd11614">
    <property type="entry name" value="SAF_CpaB_FlgA_like"/>
    <property type="match status" value="1"/>
</dbReference>
<keyword evidence="6" id="KW-0966">Cell projection</keyword>
<dbReference type="PANTHER" id="PTHR36307:SF1">
    <property type="entry name" value="FLAGELLA BASAL BODY P-RING FORMATION PROTEIN FLGA"/>
    <property type="match status" value="1"/>
</dbReference>
<comment type="similarity">
    <text evidence="4">Belongs to the FlgA family.</text>
</comment>
<dbReference type="GO" id="GO:0044780">
    <property type="term" value="P:bacterial-type flagellum assembly"/>
    <property type="evidence" value="ECO:0007669"/>
    <property type="project" value="InterPro"/>
</dbReference>
<comment type="caution">
    <text evidence="6">The sequence shown here is derived from an EMBL/GenBank/DDBJ whole genome shotgun (WGS) entry which is preliminary data.</text>
</comment>
<keyword evidence="2 4" id="KW-0732">Signal</keyword>
<dbReference type="InterPro" id="IPR041231">
    <property type="entry name" value="FlgA_N"/>
</dbReference>
<dbReference type="AlphaFoldDB" id="A0A011QJH8"/>
<keyword evidence="3 4" id="KW-0574">Periplasm</keyword>
<dbReference type="Pfam" id="PF17656">
    <property type="entry name" value="ChapFlgA_N"/>
    <property type="match status" value="1"/>
</dbReference>
<evidence type="ECO:0000256" key="4">
    <source>
        <dbReference type="RuleBase" id="RU362063"/>
    </source>
</evidence>
<dbReference type="Proteomes" id="UP000022141">
    <property type="component" value="Unassembled WGS sequence"/>
</dbReference>
<evidence type="ECO:0000256" key="1">
    <source>
        <dbReference type="ARBA" id="ARBA00004418"/>
    </source>
</evidence>
<dbReference type="NCBIfam" id="TIGR03170">
    <property type="entry name" value="flgA_cterm"/>
    <property type="match status" value="1"/>
</dbReference>
<sequence length="234" mass="24113">MPNSDRVKHSASLAKLLLVVVAAASSGVAAQTSLGAAVDNYLRVQTQGLPGKVTYSVGRLDQHAQEASCSAYEPFLPQGSRLWGRTTVGVRCLAPEVWTIYVPVQISIAGSYLVTARQLNRGQVISAGDVFAQSGDLGSLPASVVTDLAQAIGKTVKNGVAAGQPLRNDLLTAPWAVQQGQSVKLQSTGAGFSVSNEGKALNNASDGQIAQVRTASGQVVSGVARPGGVVEVTY</sequence>
<evidence type="ECO:0000313" key="6">
    <source>
        <dbReference type="EMBL" id="EXI89507.1"/>
    </source>
</evidence>
<dbReference type="eggNOG" id="COG1261">
    <property type="taxonomic scope" value="Bacteria"/>
</dbReference>
<keyword evidence="6" id="KW-0282">Flagellum</keyword>
<proteinExistence type="inferred from homology"/>
<reference evidence="6" key="1">
    <citation type="submission" date="2014-02" db="EMBL/GenBank/DDBJ databases">
        <title>Expanding our view of genomic diversity in Candidatus Accumulibacter clades.</title>
        <authorList>
            <person name="Skennerton C.T."/>
            <person name="Barr J.J."/>
            <person name="Slater F.R."/>
            <person name="Bond P.L."/>
            <person name="Tyson G.W."/>
        </authorList>
    </citation>
    <scope>NUCLEOTIDE SEQUENCE [LARGE SCALE GENOMIC DNA]</scope>
</reference>
<dbReference type="EMBL" id="JEMY01000015">
    <property type="protein sequence ID" value="EXI89507.1"/>
    <property type="molecule type" value="Genomic_DNA"/>
</dbReference>
<evidence type="ECO:0000256" key="2">
    <source>
        <dbReference type="ARBA" id="ARBA00022729"/>
    </source>
</evidence>
<protein>
    <recommendedName>
        <fullName evidence="4">Flagella basal body P-ring formation protein FlgA</fullName>
    </recommendedName>
</protein>
<organism evidence="6 7">
    <name type="scientific">Accumulibacter regalis</name>
    <dbReference type="NCBI Taxonomy" id="522306"/>
    <lineage>
        <taxon>Bacteria</taxon>
        <taxon>Pseudomonadati</taxon>
        <taxon>Pseudomonadota</taxon>
        <taxon>Betaproteobacteria</taxon>
        <taxon>Candidatus Accumulibacter</taxon>
    </lineage>
</organism>
<dbReference type="Gene3D" id="2.30.30.760">
    <property type="match status" value="1"/>
</dbReference>
<dbReference type="SMART" id="SM00858">
    <property type="entry name" value="SAF"/>
    <property type="match status" value="1"/>
</dbReference>
<dbReference type="STRING" id="1454004.AW11_01373"/>
<comment type="function">
    <text evidence="4">Involved in the assembly process of the P-ring formation. It may associate with FlgF on the rod constituting a structure essential for the P-ring assembly or may act as a modulator protein for the P-ring assembly.</text>
</comment>
<dbReference type="PATRIC" id="fig|1454004.3.peg.1416"/>
<feature type="signal peptide" evidence="4">
    <location>
        <begin position="1"/>
        <end position="30"/>
    </location>
</feature>
<dbReference type="GO" id="GO:0042597">
    <property type="term" value="C:periplasmic space"/>
    <property type="evidence" value="ECO:0007669"/>
    <property type="project" value="UniProtKB-SubCell"/>
</dbReference>
<comment type="subcellular location">
    <subcellularLocation>
        <location evidence="1 4">Periplasm</location>
    </subcellularLocation>
</comment>
<evidence type="ECO:0000259" key="5">
    <source>
        <dbReference type="SMART" id="SM00858"/>
    </source>
</evidence>
<dbReference type="Pfam" id="PF13144">
    <property type="entry name" value="ChapFlgA"/>
    <property type="match status" value="1"/>
</dbReference>
<keyword evidence="6" id="KW-0969">Cilium</keyword>
<feature type="domain" description="SAF" evidence="5">
    <location>
        <begin position="110"/>
        <end position="172"/>
    </location>
</feature>
<dbReference type="PANTHER" id="PTHR36307">
    <property type="entry name" value="FLAGELLA BASAL BODY P-RING FORMATION PROTEIN FLGA"/>
    <property type="match status" value="1"/>
</dbReference>
<feature type="chain" id="PRO_5005100742" description="Flagella basal body P-ring formation protein FlgA" evidence="4">
    <location>
        <begin position="31"/>
        <end position="234"/>
    </location>
</feature>
<dbReference type="Gene3D" id="3.90.1210.10">
    <property type="entry name" value="Antifreeze-like/N-acetylneuraminic acid synthase C-terminal domain"/>
    <property type="match status" value="1"/>
</dbReference>
<keyword evidence="4" id="KW-1005">Bacterial flagellum biogenesis</keyword>